<dbReference type="GO" id="GO:0016020">
    <property type="term" value="C:membrane"/>
    <property type="evidence" value="ECO:0007669"/>
    <property type="project" value="TreeGrafter"/>
</dbReference>
<dbReference type="InterPro" id="IPR000639">
    <property type="entry name" value="Epox_hydrolase-like"/>
</dbReference>
<dbReference type="Pfam" id="PF00561">
    <property type="entry name" value="Abhydrolase_1"/>
    <property type="match status" value="1"/>
</dbReference>
<organism evidence="2 3">
    <name type="scientific">Solirubrobacter pauli</name>
    <dbReference type="NCBI Taxonomy" id="166793"/>
    <lineage>
        <taxon>Bacteria</taxon>
        <taxon>Bacillati</taxon>
        <taxon>Actinomycetota</taxon>
        <taxon>Thermoleophilia</taxon>
        <taxon>Solirubrobacterales</taxon>
        <taxon>Solirubrobacteraceae</taxon>
        <taxon>Solirubrobacter</taxon>
    </lineage>
</organism>
<dbReference type="AlphaFoldDB" id="A0A660KZM9"/>
<dbReference type="EMBL" id="RBIL01000002">
    <property type="protein sequence ID" value="RKQ87147.1"/>
    <property type="molecule type" value="Genomic_DNA"/>
</dbReference>
<dbReference type="PRINTS" id="PR00412">
    <property type="entry name" value="EPOXHYDRLASE"/>
</dbReference>
<evidence type="ECO:0000259" key="1">
    <source>
        <dbReference type="Pfam" id="PF00561"/>
    </source>
</evidence>
<dbReference type="Gene3D" id="3.40.50.1820">
    <property type="entry name" value="alpha/beta hydrolase"/>
    <property type="match status" value="1"/>
</dbReference>
<name>A0A660KZM9_9ACTN</name>
<dbReference type="InterPro" id="IPR000073">
    <property type="entry name" value="AB_hydrolase_1"/>
</dbReference>
<sequence length="316" mass="33907">MRVLDLVLLHRSRGASEPSLAPSRTIELHGQTVSFVEAGSGPVLLLLHGITSSSRTWGAVLPRLAERFTVLAPDLLGHGASGKPRGDYSLGAYASSIRDLLLALGHERATVLGHSLGGGVALQFAYQFPERLERLILVSSGGLGREVSILLRAATLPGAEYVLPVLSGRPVRDVTAASLRALGKLGLRPNADGIGIGEGFGSLGDVEARRAFLHTARSIIEPSGQRVSAADRLYLAAWLPTLIVWGERDRMIPVAHGRAAAEAMPESRLEIFEDAGHFPFNDDPERFARVVTDFMGTTQPPPFDADRLRDLLRPPS</sequence>
<feature type="domain" description="AB hydrolase-1" evidence="1">
    <location>
        <begin position="42"/>
        <end position="283"/>
    </location>
</feature>
<dbReference type="PRINTS" id="PR00111">
    <property type="entry name" value="ABHYDROLASE"/>
</dbReference>
<dbReference type="GO" id="GO:0003824">
    <property type="term" value="F:catalytic activity"/>
    <property type="evidence" value="ECO:0007669"/>
    <property type="project" value="InterPro"/>
</dbReference>
<accession>A0A660KZM9</accession>
<comment type="caution">
    <text evidence="2">The sequence shown here is derived from an EMBL/GenBank/DDBJ whole genome shotgun (WGS) entry which is preliminary data.</text>
</comment>
<dbReference type="PANTHER" id="PTHR43798">
    <property type="entry name" value="MONOACYLGLYCEROL LIPASE"/>
    <property type="match status" value="1"/>
</dbReference>
<keyword evidence="3" id="KW-1185">Reference proteome</keyword>
<evidence type="ECO:0000313" key="3">
    <source>
        <dbReference type="Proteomes" id="UP000278962"/>
    </source>
</evidence>
<dbReference type="SUPFAM" id="SSF53474">
    <property type="entry name" value="alpha/beta-Hydrolases"/>
    <property type="match status" value="1"/>
</dbReference>
<dbReference type="PANTHER" id="PTHR43798:SF33">
    <property type="entry name" value="HYDROLASE, PUTATIVE (AFU_ORTHOLOGUE AFUA_2G14860)-RELATED"/>
    <property type="match status" value="1"/>
</dbReference>
<dbReference type="Proteomes" id="UP000278962">
    <property type="component" value="Unassembled WGS sequence"/>
</dbReference>
<proteinExistence type="predicted"/>
<gene>
    <name evidence="2" type="ORF">C8N24_5167</name>
</gene>
<protein>
    <submittedName>
        <fullName evidence="2">Pimeloyl-ACP methyl ester carboxylesterase</fullName>
    </submittedName>
</protein>
<dbReference type="InterPro" id="IPR029058">
    <property type="entry name" value="AB_hydrolase_fold"/>
</dbReference>
<dbReference type="InterPro" id="IPR050266">
    <property type="entry name" value="AB_hydrolase_sf"/>
</dbReference>
<evidence type="ECO:0000313" key="2">
    <source>
        <dbReference type="EMBL" id="RKQ87147.1"/>
    </source>
</evidence>
<reference evidence="2 3" key="1">
    <citation type="submission" date="2018-10" db="EMBL/GenBank/DDBJ databases">
        <title>Genomic Encyclopedia of Archaeal and Bacterial Type Strains, Phase II (KMG-II): from individual species to whole genera.</title>
        <authorList>
            <person name="Goeker M."/>
        </authorList>
    </citation>
    <scope>NUCLEOTIDE SEQUENCE [LARGE SCALE GENOMIC DNA]</scope>
    <source>
        <strain evidence="2 3">DSM 14954</strain>
    </source>
</reference>